<evidence type="ECO:0000313" key="1">
    <source>
        <dbReference type="EMBL" id="SEG93535.1"/>
    </source>
</evidence>
<name>A0A1H6E9M8_9ACTN</name>
<dbReference type="CDD" id="cd08861">
    <property type="entry name" value="OtcD1_ARO-CYC_like"/>
    <property type="match status" value="1"/>
</dbReference>
<dbReference type="InterPro" id="IPR023393">
    <property type="entry name" value="START-like_dom_sf"/>
</dbReference>
<keyword evidence="2" id="KW-1185">Reference proteome</keyword>
<evidence type="ECO:0000313" key="2">
    <source>
        <dbReference type="Proteomes" id="UP000236754"/>
    </source>
</evidence>
<organism evidence="1 2">
    <name type="scientific">Actinacidiphila yanglinensis</name>
    <dbReference type="NCBI Taxonomy" id="310779"/>
    <lineage>
        <taxon>Bacteria</taxon>
        <taxon>Bacillati</taxon>
        <taxon>Actinomycetota</taxon>
        <taxon>Actinomycetes</taxon>
        <taxon>Kitasatosporales</taxon>
        <taxon>Streptomycetaceae</taxon>
        <taxon>Actinacidiphila</taxon>
    </lineage>
</organism>
<gene>
    <name evidence="1" type="ORF">SAMN05216223_1289</name>
</gene>
<accession>A0A1H6E9M8</accession>
<proteinExistence type="predicted"/>
<dbReference type="EMBL" id="FNVU01000028">
    <property type="protein sequence ID" value="SEG93535.1"/>
    <property type="molecule type" value="Genomic_DNA"/>
</dbReference>
<dbReference type="SUPFAM" id="SSF55961">
    <property type="entry name" value="Bet v1-like"/>
    <property type="match status" value="1"/>
</dbReference>
<dbReference type="Proteomes" id="UP000236754">
    <property type="component" value="Unassembled WGS sequence"/>
</dbReference>
<reference evidence="1 2" key="1">
    <citation type="submission" date="2016-10" db="EMBL/GenBank/DDBJ databases">
        <authorList>
            <person name="de Groot N.N."/>
        </authorList>
    </citation>
    <scope>NUCLEOTIDE SEQUENCE [LARGE SCALE GENOMIC DNA]</scope>
    <source>
        <strain evidence="1 2">CGMCC 4.2023</strain>
    </source>
</reference>
<dbReference type="OrthoDB" id="4191150at2"/>
<dbReference type="RefSeq" id="WP_103890579.1">
    <property type="nucleotide sequence ID" value="NZ_FNVU01000028.1"/>
</dbReference>
<dbReference type="AlphaFoldDB" id="A0A1H6E9M8"/>
<dbReference type="Pfam" id="PF10604">
    <property type="entry name" value="Polyketide_cyc2"/>
    <property type="match status" value="1"/>
</dbReference>
<protein>
    <submittedName>
        <fullName evidence="1">Ribosome association toxin PasT (RatA) of the RatAB toxin-antitoxin module</fullName>
    </submittedName>
</protein>
<sequence>MNELVHTVTARAPARLLFDLVADVVQAPQYFPTHLHAWIVRTESPERDLVERWVIDNGSVRGWRLFRTRDTEKLVIAFQHETPKAPLSFMRGEWRFEETADGGTLITVAHRFDLVGGAPEAAAAKAAGMLDANVPKQLAGIAALAGRIDALRAATTDSVRHVRVAAPAGEVVASATALVGDDESYARVRPEEGRLVFKQHAGLAPGLHSSTGAFEFLQEDGGVTVRLSRSVTLAPQAGGEGVEASRRLDAESRDWLDRLAALGEPAAAG</sequence>
<dbReference type="InterPro" id="IPR019587">
    <property type="entry name" value="Polyketide_cyclase/dehydratase"/>
</dbReference>
<dbReference type="Gene3D" id="3.30.530.20">
    <property type="match status" value="2"/>
</dbReference>